<dbReference type="EMBL" id="ML208403">
    <property type="protein sequence ID" value="TFK66519.1"/>
    <property type="molecule type" value="Genomic_DNA"/>
</dbReference>
<evidence type="ECO:0000313" key="2">
    <source>
        <dbReference type="Proteomes" id="UP000308600"/>
    </source>
</evidence>
<keyword evidence="2" id="KW-1185">Reference proteome</keyword>
<protein>
    <submittedName>
        <fullName evidence="1">Uncharacterized protein</fullName>
    </submittedName>
</protein>
<evidence type="ECO:0000313" key="1">
    <source>
        <dbReference type="EMBL" id="TFK66519.1"/>
    </source>
</evidence>
<sequence>MGAKEKPNKNKNKRNPLFARTDHSSNSSHHVGKQGPLLSLPTPVDLPRPSGGVYPFRHYPGLTSSSVGPIDLGFTTAQINRCLNFPKRWLHLIKGRLMPVGVTEEPSSAPSAISKRSSHQGFRYSSRSKSQSTTPPPPPLPIEDETPPAELIPDQASPPGTAGDKTFTDYDAEPITRISIALSDGEVGIELSLLQDLAGRAEEIATTGLPPIVDVALKPRIRKIVHLDGGFECGEDEDEEEKVADKSQEVEADSTPQQKHAGVTEEPTSLTPSVSFPLNLRERKHFLAPSTTKARMNGRALAISTTTIVTLPPKPSLDGLTLPH</sequence>
<dbReference type="Proteomes" id="UP000308600">
    <property type="component" value="Unassembled WGS sequence"/>
</dbReference>
<gene>
    <name evidence="1" type="ORF">BDN72DRAFT_859858</name>
</gene>
<organism evidence="1 2">
    <name type="scientific">Pluteus cervinus</name>
    <dbReference type="NCBI Taxonomy" id="181527"/>
    <lineage>
        <taxon>Eukaryota</taxon>
        <taxon>Fungi</taxon>
        <taxon>Dikarya</taxon>
        <taxon>Basidiomycota</taxon>
        <taxon>Agaricomycotina</taxon>
        <taxon>Agaricomycetes</taxon>
        <taxon>Agaricomycetidae</taxon>
        <taxon>Agaricales</taxon>
        <taxon>Pluteineae</taxon>
        <taxon>Pluteaceae</taxon>
        <taxon>Pluteus</taxon>
    </lineage>
</organism>
<proteinExistence type="predicted"/>
<accession>A0ACD3ALK2</accession>
<reference evidence="1 2" key="1">
    <citation type="journal article" date="2019" name="Nat. Ecol. Evol.">
        <title>Megaphylogeny resolves global patterns of mushroom evolution.</title>
        <authorList>
            <person name="Varga T."/>
            <person name="Krizsan K."/>
            <person name="Foldi C."/>
            <person name="Dima B."/>
            <person name="Sanchez-Garcia M."/>
            <person name="Sanchez-Ramirez S."/>
            <person name="Szollosi G.J."/>
            <person name="Szarkandi J.G."/>
            <person name="Papp V."/>
            <person name="Albert L."/>
            <person name="Andreopoulos W."/>
            <person name="Angelini C."/>
            <person name="Antonin V."/>
            <person name="Barry K.W."/>
            <person name="Bougher N.L."/>
            <person name="Buchanan P."/>
            <person name="Buyck B."/>
            <person name="Bense V."/>
            <person name="Catcheside P."/>
            <person name="Chovatia M."/>
            <person name="Cooper J."/>
            <person name="Damon W."/>
            <person name="Desjardin D."/>
            <person name="Finy P."/>
            <person name="Geml J."/>
            <person name="Haridas S."/>
            <person name="Hughes K."/>
            <person name="Justo A."/>
            <person name="Karasinski D."/>
            <person name="Kautmanova I."/>
            <person name="Kiss B."/>
            <person name="Kocsube S."/>
            <person name="Kotiranta H."/>
            <person name="LaButti K.M."/>
            <person name="Lechner B.E."/>
            <person name="Liimatainen K."/>
            <person name="Lipzen A."/>
            <person name="Lukacs Z."/>
            <person name="Mihaltcheva S."/>
            <person name="Morgado L.N."/>
            <person name="Niskanen T."/>
            <person name="Noordeloos M.E."/>
            <person name="Ohm R.A."/>
            <person name="Ortiz-Santana B."/>
            <person name="Ovrebo C."/>
            <person name="Racz N."/>
            <person name="Riley R."/>
            <person name="Savchenko A."/>
            <person name="Shiryaev A."/>
            <person name="Soop K."/>
            <person name="Spirin V."/>
            <person name="Szebenyi C."/>
            <person name="Tomsovsky M."/>
            <person name="Tulloss R.E."/>
            <person name="Uehling J."/>
            <person name="Grigoriev I.V."/>
            <person name="Vagvolgyi C."/>
            <person name="Papp T."/>
            <person name="Martin F.M."/>
            <person name="Miettinen O."/>
            <person name="Hibbett D.S."/>
            <person name="Nagy L.G."/>
        </authorList>
    </citation>
    <scope>NUCLEOTIDE SEQUENCE [LARGE SCALE GENOMIC DNA]</scope>
    <source>
        <strain evidence="1 2">NL-1719</strain>
    </source>
</reference>
<name>A0ACD3ALK2_9AGAR</name>